<name>A0A382IJ46_9ZZZZ</name>
<evidence type="ECO:0000313" key="1">
    <source>
        <dbReference type="EMBL" id="SVB98711.1"/>
    </source>
</evidence>
<accession>A0A382IJ46</accession>
<dbReference type="EMBL" id="UINC01067238">
    <property type="protein sequence ID" value="SVB98711.1"/>
    <property type="molecule type" value="Genomic_DNA"/>
</dbReference>
<gene>
    <name evidence="1" type="ORF">METZ01_LOCUS251565</name>
</gene>
<sequence length="61" mass="6770">MKKIYKLDNFSRGINENLSEAADDIKNFNVRIDGSLVTRPGIDFAGNGSEGIHYIDNPVDD</sequence>
<dbReference type="AlphaFoldDB" id="A0A382IJ46"/>
<feature type="non-terminal residue" evidence="1">
    <location>
        <position position="61"/>
    </location>
</feature>
<protein>
    <submittedName>
        <fullName evidence="1">Uncharacterized protein</fullName>
    </submittedName>
</protein>
<proteinExistence type="predicted"/>
<reference evidence="1" key="1">
    <citation type="submission" date="2018-05" db="EMBL/GenBank/DDBJ databases">
        <authorList>
            <person name="Lanie J.A."/>
            <person name="Ng W.-L."/>
            <person name="Kazmierczak K.M."/>
            <person name="Andrzejewski T.M."/>
            <person name="Davidsen T.M."/>
            <person name="Wayne K.J."/>
            <person name="Tettelin H."/>
            <person name="Glass J.I."/>
            <person name="Rusch D."/>
            <person name="Podicherti R."/>
            <person name="Tsui H.-C.T."/>
            <person name="Winkler M.E."/>
        </authorList>
    </citation>
    <scope>NUCLEOTIDE SEQUENCE</scope>
</reference>
<organism evidence="1">
    <name type="scientific">marine metagenome</name>
    <dbReference type="NCBI Taxonomy" id="408172"/>
    <lineage>
        <taxon>unclassified sequences</taxon>
        <taxon>metagenomes</taxon>
        <taxon>ecological metagenomes</taxon>
    </lineage>
</organism>